<dbReference type="Pfam" id="PF13188">
    <property type="entry name" value="PAS_8"/>
    <property type="match status" value="1"/>
</dbReference>
<dbReference type="InterPro" id="IPR052155">
    <property type="entry name" value="Biofilm_reg_signaling"/>
</dbReference>
<dbReference type="InterPro" id="IPR029016">
    <property type="entry name" value="GAF-like_dom_sf"/>
</dbReference>
<dbReference type="Pfam" id="PF13185">
    <property type="entry name" value="GAF_2"/>
    <property type="match status" value="1"/>
</dbReference>
<name>A0A7G9YYK7_9EURY</name>
<organism evidence="2">
    <name type="scientific">Candidatus Methanophagaceae archaeon ANME-1 ERB6</name>
    <dbReference type="NCBI Taxonomy" id="2759912"/>
    <lineage>
        <taxon>Archaea</taxon>
        <taxon>Methanobacteriati</taxon>
        <taxon>Methanobacteriota</taxon>
        <taxon>Stenosarchaea group</taxon>
        <taxon>Methanomicrobia</taxon>
        <taxon>Candidatus Methanophagales</taxon>
        <taxon>Candidatus Methanophagaceae</taxon>
    </lineage>
</organism>
<dbReference type="SMART" id="SM00065">
    <property type="entry name" value="GAF"/>
    <property type="match status" value="1"/>
</dbReference>
<dbReference type="SMART" id="SM00091">
    <property type="entry name" value="PAS"/>
    <property type="match status" value="2"/>
</dbReference>
<reference evidence="2" key="1">
    <citation type="submission" date="2020-06" db="EMBL/GenBank/DDBJ databases">
        <title>Unique genomic features of the anaerobic methanotrophic archaea.</title>
        <authorList>
            <person name="Chadwick G.L."/>
            <person name="Skennerton C.T."/>
            <person name="Laso-Perez R."/>
            <person name="Leu A.O."/>
            <person name="Speth D.R."/>
            <person name="Yu H."/>
            <person name="Morgan-Lang C."/>
            <person name="Hatzenpichler R."/>
            <person name="Goudeau D."/>
            <person name="Malmstrom R."/>
            <person name="Brazelton W.J."/>
            <person name="Woyke T."/>
            <person name="Hallam S.J."/>
            <person name="Tyson G.W."/>
            <person name="Wegener G."/>
            <person name="Boetius A."/>
            <person name="Orphan V."/>
        </authorList>
    </citation>
    <scope>NUCLEOTIDE SEQUENCE</scope>
</reference>
<dbReference type="Gene3D" id="3.30.450.40">
    <property type="match status" value="1"/>
</dbReference>
<gene>
    <name evidence="2" type="ORF">ODDINNFO_00005</name>
</gene>
<dbReference type="SUPFAM" id="SSF55781">
    <property type="entry name" value="GAF domain-like"/>
    <property type="match status" value="1"/>
</dbReference>
<dbReference type="InterPro" id="IPR035965">
    <property type="entry name" value="PAS-like_dom_sf"/>
</dbReference>
<dbReference type="PANTHER" id="PTHR44757">
    <property type="entry name" value="DIGUANYLATE CYCLASE DGCP"/>
    <property type="match status" value="1"/>
</dbReference>
<dbReference type="AlphaFoldDB" id="A0A7G9YYK7"/>
<evidence type="ECO:0000313" key="2">
    <source>
        <dbReference type="EMBL" id="QNO53091.1"/>
    </source>
</evidence>
<evidence type="ECO:0000259" key="1">
    <source>
        <dbReference type="PROSITE" id="PS50112"/>
    </source>
</evidence>
<protein>
    <recommendedName>
        <fullName evidence="1">PAS domain-containing protein</fullName>
    </recommendedName>
</protein>
<dbReference type="PROSITE" id="PS50112">
    <property type="entry name" value="PAS"/>
    <property type="match status" value="1"/>
</dbReference>
<dbReference type="Pfam" id="PF13426">
    <property type="entry name" value="PAS_9"/>
    <property type="match status" value="1"/>
</dbReference>
<proteinExistence type="predicted"/>
<dbReference type="PANTHER" id="PTHR44757:SF2">
    <property type="entry name" value="BIOFILM ARCHITECTURE MAINTENANCE PROTEIN MBAA"/>
    <property type="match status" value="1"/>
</dbReference>
<dbReference type="EMBL" id="MT631531">
    <property type="protein sequence ID" value="QNO53091.1"/>
    <property type="molecule type" value="Genomic_DNA"/>
</dbReference>
<dbReference type="InterPro" id="IPR036390">
    <property type="entry name" value="WH_DNA-bd_sf"/>
</dbReference>
<dbReference type="InterPro" id="IPR003018">
    <property type="entry name" value="GAF"/>
</dbReference>
<feature type="domain" description="PAS" evidence="1">
    <location>
        <begin position="387"/>
        <end position="421"/>
    </location>
</feature>
<accession>A0A7G9YYK7</accession>
<dbReference type="SUPFAM" id="SSF46785">
    <property type="entry name" value="Winged helix' DNA-binding domain"/>
    <property type="match status" value="1"/>
</dbReference>
<dbReference type="Gene3D" id="3.30.450.20">
    <property type="entry name" value="PAS domain"/>
    <property type="match status" value="2"/>
</dbReference>
<dbReference type="SUPFAM" id="SSF55785">
    <property type="entry name" value="PYP-like sensor domain (PAS domain)"/>
    <property type="match status" value="2"/>
</dbReference>
<dbReference type="NCBIfam" id="TIGR00229">
    <property type="entry name" value="sensory_box"/>
    <property type="match status" value="1"/>
</dbReference>
<dbReference type="InterPro" id="IPR000014">
    <property type="entry name" value="PAS"/>
</dbReference>
<sequence length="492" mass="55632">MDSEEEAFDKIINAIPSMGETGATIDELSKITHLERHTLSKYLNRLRAEGRISYKQIGRAKVWFVSKAPLQHIFRLREEEKTYTEKIFSRILADIPEGVLVLDFDYNIMFMNRYLLALYGDCAGQKYYRAIFGTGIGMGTGLDAHQNQIRGIIEGSLEEAEGQVEDKEGRILEIKARKVENPDGSFSIIAIIRDISEKVGREERIKNLSELYRLLGESVNRSYTIDQLCSTTLENLRDVIGYDMGDILIYNPENNLLSSYARIGYPRMEDQRKRNTVDEWKRGIARAAIIGKEPLFFVKGEKKEGTGDELFYYNYASELAAEYNLQEIYAIPLRTKGEPHGALLILTRHGRVFSEEDRSLLGGISEGIAGGIAKIKVEEELRVKASAVEISINSVLMADTEGKLTYVNPAFLKMWGYDREKEVLGRFCTEFWKQMDETGAEDILIAVQEKGDWEGELIGVRKDSSEFKLRLSASLIIGKKGPLQFVAAAVAE</sequence>
<dbReference type="CDD" id="cd00130">
    <property type="entry name" value="PAS"/>
    <property type="match status" value="1"/>
</dbReference>